<dbReference type="STRING" id="857342.A0A2T3AWZ4"/>
<keyword evidence="3" id="KW-1185">Reference proteome</keyword>
<protein>
    <submittedName>
        <fullName evidence="2">Uncharacterized protein</fullName>
    </submittedName>
</protein>
<evidence type="ECO:0000313" key="2">
    <source>
        <dbReference type="EMBL" id="PSS13195.1"/>
    </source>
</evidence>
<feature type="compositionally biased region" description="Pro residues" evidence="1">
    <location>
        <begin position="138"/>
        <end position="147"/>
    </location>
</feature>
<sequence length="343" mass="36913">MAQTSNPKNPLDVLQGMIDCILIETGRALRTADREGPRALGNIHTRLRSTIPSAIENFHQALDDIECEIVRAKAVLLRDLEELRAKRIALENPPPKVIEEQIKDEPTADLELTQENSAPENTQPTPQPTVKEEDVASPPAPVPPTLDPPKETITKVSDDSKEAHGPSPSNAKEVNADSNAVDLGINTSIATDPSAPGTAGMESIDSLFDMPDDGNNNDDSALNFDGMDFSIHDSNTEGNSHAQNNDFDLSTFGNNPQDFNMTDPQTSNNTGNSTNPPENKQDDMFGMINNNAGDDMMDLDLNMQSAEESAFDSMFLIGDDGGTSGGGDMDHGAFDNAFFGLDN</sequence>
<accession>A0A2T3AWZ4</accession>
<organism evidence="2 3">
    <name type="scientific">Amorphotheca resinae ATCC 22711</name>
    <dbReference type="NCBI Taxonomy" id="857342"/>
    <lineage>
        <taxon>Eukaryota</taxon>
        <taxon>Fungi</taxon>
        <taxon>Dikarya</taxon>
        <taxon>Ascomycota</taxon>
        <taxon>Pezizomycotina</taxon>
        <taxon>Leotiomycetes</taxon>
        <taxon>Helotiales</taxon>
        <taxon>Amorphothecaceae</taxon>
        <taxon>Amorphotheca</taxon>
    </lineage>
</organism>
<dbReference type="Proteomes" id="UP000241818">
    <property type="component" value="Unassembled WGS sequence"/>
</dbReference>
<feature type="region of interest" description="Disordered" evidence="1">
    <location>
        <begin position="113"/>
        <end position="176"/>
    </location>
</feature>
<feature type="compositionally biased region" description="Polar residues" evidence="1">
    <location>
        <begin position="167"/>
        <end position="176"/>
    </location>
</feature>
<proteinExistence type="predicted"/>
<dbReference type="AlphaFoldDB" id="A0A2T3AWZ4"/>
<name>A0A2T3AWZ4_AMORE</name>
<evidence type="ECO:0000256" key="1">
    <source>
        <dbReference type="SAM" id="MobiDB-lite"/>
    </source>
</evidence>
<feature type="compositionally biased region" description="Polar residues" evidence="1">
    <location>
        <begin position="236"/>
        <end position="263"/>
    </location>
</feature>
<feature type="compositionally biased region" description="Low complexity" evidence="1">
    <location>
        <begin position="264"/>
        <end position="278"/>
    </location>
</feature>
<gene>
    <name evidence="2" type="ORF">M430DRAFT_21105</name>
</gene>
<feature type="region of interest" description="Disordered" evidence="1">
    <location>
        <begin position="233"/>
        <end position="281"/>
    </location>
</feature>
<dbReference type="EMBL" id="KZ679014">
    <property type="protein sequence ID" value="PSS13195.1"/>
    <property type="molecule type" value="Genomic_DNA"/>
</dbReference>
<reference evidence="2 3" key="1">
    <citation type="journal article" date="2018" name="New Phytol.">
        <title>Comparative genomics and transcriptomics depict ericoid mycorrhizal fungi as versatile saprotrophs and plant mutualists.</title>
        <authorList>
            <person name="Martino E."/>
            <person name="Morin E."/>
            <person name="Grelet G.A."/>
            <person name="Kuo A."/>
            <person name="Kohler A."/>
            <person name="Daghino S."/>
            <person name="Barry K.W."/>
            <person name="Cichocki N."/>
            <person name="Clum A."/>
            <person name="Dockter R.B."/>
            <person name="Hainaut M."/>
            <person name="Kuo R.C."/>
            <person name="LaButti K."/>
            <person name="Lindahl B.D."/>
            <person name="Lindquist E.A."/>
            <person name="Lipzen A."/>
            <person name="Khouja H.R."/>
            <person name="Magnuson J."/>
            <person name="Murat C."/>
            <person name="Ohm R.A."/>
            <person name="Singer S.W."/>
            <person name="Spatafora J.W."/>
            <person name="Wang M."/>
            <person name="Veneault-Fourrey C."/>
            <person name="Henrissat B."/>
            <person name="Grigoriev I.V."/>
            <person name="Martin F.M."/>
            <person name="Perotto S."/>
        </authorList>
    </citation>
    <scope>NUCLEOTIDE SEQUENCE [LARGE SCALE GENOMIC DNA]</scope>
    <source>
        <strain evidence="2 3">ATCC 22711</strain>
    </source>
</reference>
<feature type="compositionally biased region" description="Polar residues" evidence="1">
    <location>
        <begin position="113"/>
        <end position="124"/>
    </location>
</feature>
<feature type="compositionally biased region" description="Basic and acidic residues" evidence="1">
    <location>
        <begin position="148"/>
        <end position="164"/>
    </location>
</feature>
<dbReference type="InParanoid" id="A0A2T3AWZ4"/>
<evidence type="ECO:0000313" key="3">
    <source>
        <dbReference type="Proteomes" id="UP000241818"/>
    </source>
</evidence>
<dbReference type="OrthoDB" id="5409998at2759"/>
<dbReference type="GeneID" id="36572520"/>
<dbReference type="RefSeq" id="XP_024719186.1">
    <property type="nucleotide sequence ID" value="XM_024864439.1"/>
</dbReference>